<keyword evidence="3" id="KW-1185">Reference proteome</keyword>
<evidence type="ECO:0000313" key="2">
    <source>
        <dbReference type="EMBL" id="CAG7730689.1"/>
    </source>
</evidence>
<name>A0A8J2K707_9HEXA</name>
<proteinExistence type="predicted"/>
<gene>
    <name evidence="2" type="ORF">AFUS01_LOCUS19313</name>
</gene>
<dbReference type="Proteomes" id="UP000708208">
    <property type="component" value="Unassembled WGS sequence"/>
</dbReference>
<evidence type="ECO:0000256" key="1">
    <source>
        <dbReference type="SAM" id="MobiDB-lite"/>
    </source>
</evidence>
<sequence>YVLDGLQGFLVALNFCYVNGEVISLLKRTYSRLRDEYSSRSCCQRQIVRLNNRNARGRSVVSTHYSSVPASPETSRSLTRLTITNNEINKADSATVTTDNSVAPDGKKLILTNGRPNSHSLLVTDVDDEKGSWTEIKLDAGGSQNNTLEMKQAFTLNPSPPPPSSATAFGKTPNSNNNGMVGEHQL</sequence>
<dbReference type="OrthoDB" id="6022368at2759"/>
<comment type="caution">
    <text evidence="2">The sequence shown here is derived from an EMBL/GenBank/DDBJ whole genome shotgun (WGS) entry which is preliminary data.</text>
</comment>
<evidence type="ECO:0000313" key="3">
    <source>
        <dbReference type="Proteomes" id="UP000708208"/>
    </source>
</evidence>
<accession>A0A8J2K707</accession>
<dbReference type="AlphaFoldDB" id="A0A8J2K707"/>
<feature type="non-terminal residue" evidence="2">
    <location>
        <position position="1"/>
    </location>
</feature>
<protein>
    <submittedName>
        <fullName evidence="2">Uncharacterized protein</fullName>
    </submittedName>
</protein>
<reference evidence="2" key="1">
    <citation type="submission" date="2021-06" db="EMBL/GenBank/DDBJ databases">
        <authorList>
            <person name="Hodson N. C."/>
            <person name="Mongue J. A."/>
            <person name="Jaron S. K."/>
        </authorList>
    </citation>
    <scope>NUCLEOTIDE SEQUENCE</scope>
</reference>
<dbReference type="EMBL" id="CAJVCH010198307">
    <property type="protein sequence ID" value="CAG7730689.1"/>
    <property type="molecule type" value="Genomic_DNA"/>
</dbReference>
<organism evidence="2 3">
    <name type="scientific">Allacma fusca</name>
    <dbReference type="NCBI Taxonomy" id="39272"/>
    <lineage>
        <taxon>Eukaryota</taxon>
        <taxon>Metazoa</taxon>
        <taxon>Ecdysozoa</taxon>
        <taxon>Arthropoda</taxon>
        <taxon>Hexapoda</taxon>
        <taxon>Collembola</taxon>
        <taxon>Symphypleona</taxon>
        <taxon>Sminthuridae</taxon>
        <taxon>Allacma</taxon>
    </lineage>
</organism>
<feature type="region of interest" description="Disordered" evidence="1">
    <location>
        <begin position="155"/>
        <end position="186"/>
    </location>
</feature>